<dbReference type="Pfam" id="PF20671">
    <property type="entry name" value="COG3_C"/>
    <property type="match status" value="1"/>
</dbReference>
<reference evidence="2 3" key="1">
    <citation type="journal article" date="2013" name="Nature">
        <title>Insights into bilaterian evolution from three spiralian genomes.</title>
        <authorList>
            <person name="Simakov O."/>
            <person name="Marletaz F."/>
            <person name="Cho S.J."/>
            <person name="Edsinger-Gonzales E."/>
            <person name="Havlak P."/>
            <person name="Hellsten U."/>
            <person name="Kuo D.H."/>
            <person name="Larsson T."/>
            <person name="Lv J."/>
            <person name="Arendt D."/>
            <person name="Savage R."/>
            <person name="Osoegawa K."/>
            <person name="de Jong P."/>
            <person name="Grimwood J."/>
            <person name="Chapman J.A."/>
            <person name="Shapiro H."/>
            <person name="Aerts A."/>
            <person name="Otillar R.P."/>
            <person name="Terry A.Y."/>
            <person name="Boore J.L."/>
            <person name="Grigoriev I.V."/>
            <person name="Lindberg D.R."/>
            <person name="Seaver E.C."/>
            <person name="Weisblat D.A."/>
            <person name="Putnam N.H."/>
            <person name="Rokhsar D.S."/>
        </authorList>
    </citation>
    <scope>NUCLEOTIDE SEQUENCE [LARGE SCALE GENOMIC DNA]</scope>
</reference>
<evidence type="ECO:0000313" key="2">
    <source>
        <dbReference type="EMBL" id="ESO96123.1"/>
    </source>
</evidence>
<evidence type="ECO:0000259" key="1">
    <source>
        <dbReference type="Pfam" id="PF20671"/>
    </source>
</evidence>
<dbReference type="CTD" id="20238297"/>
<organism evidence="2 3">
    <name type="scientific">Lottia gigantea</name>
    <name type="common">Giant owl limpet</name>
    <dbReference type="NCBI Taxonomy" id="225164"/>
    <lineage>
        <taxon>Eukaryota</taxon>
        <taxon>Metazoa</taxon>
        <taxon>Spiralia</taxon>
        <taxon>Lophotrochozoa</taxon>
        <taxon>Mollusca</taxon>
        <taxon>Gastropoda</taxon>
        <taxon>Patellogastropoda</taxon>
        <taxon>Lottioidea</taxon>
        <taxon>Lottiidae</taxon>
        <taxon>Lottia</taxon>
    </lineage>
</organism>
<dbReference type="AlphaFoldDB" id="V3ZX67"/>
<dbReference type="STRING" id="225164.V3ZX67"/>
<dbReference type="GeneID" id="20238297"/>
<accession>V3ZX67</accession>
<dbReference type="InterPro" id="IPR048685">
    <property type="entry name" value="COG3_C"/>
</dbReference>
<feature type="domain" description="Conserved oligomeric Golgi complex subunit 3 C-terminal" evidence="1">
    <location>
        <begin position="26"/>
        <end position="51"/>
    </location>
</feature>
<sequence>MIIDYYTTKIPGLEVTPTNMPMSPADLHGMWYPTVRRTLVTLSKLYRCIDYELIPGTEQENDRFRFRSVHVLSQSIAVQLTKPIDISEVSMAQAFKCLYFLTKNNFAHTTNFPKLLNLEKHLRVDITSKINAGEMMMSVQVTQYIEDNNLPYSTLRGIGTDGAAVMTGKRNGAVKQIIERQKDKWT</sequence>
<dbReference type="KEGG" id="lgi:LOTGIDRAFT_160110"/>
<dbReference type="HOGENOM" id="CLU_1456011_0_0_1"/>
<evidence type="ECO:0000313" key="3">
    <source>
        <dbReference type="Proteomes" id="UP000030746"/>
    </source>
</evidence>
<proteinExistence type="predicted"/>
<name>V3ZX67_LOTGI</name>
<dbReference type="Proteomes" id="UP000030746">
    <property type="component" value="Unassembled WGS sequence"/>
</dbReference>
<dbReference type="EMBL" id="KB201549">
    <property type="protein sequence ID" value="ESO96123.1"/>
    <property type="molecule type" value="Genomic_DNA"/>
</dbReference>
<dbReference type="OrthoDB" id="296793at2759"/>
<protein>
    <recommendedName>
        <fullName evidence="1">Conserved oligomeric Golgi complex subunit 3 C-terminal domain-containing protein</fullName>
    </recommendedName>
</protein>
<gene>
    <name evidence="2" type="ORF">LOTGIDRAFT_160110</name>
</gene>
<dbReference type="RefSeq" id="XP_009053238.1">
    <property type="nucleotide sequence ID" value="XM_009054990.1"/>
</dbReference>
<keyword evidence="3" id="KW-1185">Reference proteome</keyword>